<feature type="region of interest" description="Disordered" evidence="4">
    <location>
        <begin position="991"/>
        <end position="1034"/>
    </location>
</feature>
<feature type="region of interest" description="Disordered" evidence="4">
    <location>
        <begin position="29"/>
        <end position="59"/>
    </location>
</feature>
<dbReference type="FunFam" id="2.30.42.10:FF:000023">
    <property type="entry name" value="Glutamate receptor interacting protein 1"/>
    <property type="match status" value="1"/>
</dbReference>
<keyword evidence="3" id="KW-0677">Repeat</keyword>
<feature type="region of interest" description="Disordered" evidence="4">
    <location>
        <begin position="817"/>
        <end position="882"/>
    </location>
</feature>
<feature type="domain" description="PDZ" evidence="5">
    <location>
        <begin position="466"/>
        <end position="554"/>
    </location>
</feature>
<dbReference type="Gene3D" id="2.30.42.10">
    <property type="match status" value="7"/>
</dbReference>
<dbReference type="SMART" id="SM00228">
    <property type="entry name" value="PDZ"/>
    <property type="match status" value="7"/>
</dbReference>
<protein>
    <submittedName>
        <fullName evidence="6">Glutamate receptor-interacting protein 2</fullName>
    </submittedName>
</protein>
<dbReference type="CDD" id="cd06682">
    <property type="entry name" value="PDZ5_GRIP1-2-like"/>
    <property type="match status" value="1"/>
</dbReference>
<dbReference type="SUPFAM" id="SSF50156">
    <property type="entry name" value="PDZ domain-like"/>
    <property type="match status" value="7"/>
</dbReference>
<dbReference type="PROSITE" id="PS50106">
    <property type="entry name" value="PDZ"/>
    <property type="match status" value="7"/>
</dbReference>
<feature type="domain" description="PDZ" evidence="5">
    <location>
        <begin position="566"/>
        <end position="650"/>
    </location>
</feature>
<dbReference type="AlphaFoldDB" id="A0A9Q1HJC4"/>
<feature type="domain" description="PDZ" evidence="5">
    <location>
        <begin position="665"/>
        <end position="747"/>
    </location>
</feature>
<dbReference type="CDD" id="cd06685">
    <property type="entry name" value="PDZ7_GRIP1-2-like"/>
    <property type="match status" value="1"/>
</dbReference>
<dbReference type="CDD" id="cd06684">
    <property type="entry name" value="PDZ3_GRIP1-2-like"/>
    <property type="match status" value="1"/>
</dbReference>
<proteinExistence type="predicted"/>
<keyword evidence="2" id="KW-0963">Cytoplasm</keyword>
<reference evidence="6" key="1">
    <citation type="submission" date="2021-10" db="EMBL/GenBank/DDBJ databases">
        <title>Tropical sea cucumber genome reveals ecological adaptation and Cuvierian tubules defense mechanism.</title>
        <authorList>
            <person name="Chen T."/>
        </authorList>
    </citation>
    <scope>NUCLEOTIDE SEQUENCE</scope>
    <source>
        <strain evidence="6">Nanhai2018</strain>
        <tissue evidence="6">Muscle</tissue>
    </source>
</reference>
<feature type="domain" description="PDZ" evidence="5">
    <location>
        <begin position="68"/>
        <end position="151"/>
    </location>
</feature>
<accession>A0A9Q1HJC4</accession>
<dbReference type="CDD" id="cd06683">
    <property type="entry name" value="PDZ6_GRIP1-2-like"/>
    <property type="match status" value="1"/>
</dbReference>
<feature type="domain" description="PDZ" evidence="5">
    <location>
        <begin position="1066"/>
        <end position="1149"/>
    </location>
</feature>
<dbReference type="PANTHER" id="PTHR46227">
    <property type="entry name" value="GLUTAMATE RECEPTOR-INTERACTING PROTEIN GRIP"/>
    <property type="match status" value="1"/>
</dbReference>
<comment type="caution">
    <text evidence="6">The sequence shown here is derived from an EMBL/GenBank/DDBJ whole genome shotgun (WGS) entry which is preliminary data.</text>
</comment>
<keyword evidence="6" id="KW-0675">Receptor</keyword>
<dbReference type="PANTHER" id="PTHR46227:SF2">
    <property type="entry name" value="FI03335P"/>
    <property type="match status" value="1"/>
</dbReference>
<dbReference type="InterPro" id="IPR036034">
    <property type="entry name" value="PDZ_sf"/>
</dbReference>
<evidence type="ECO:0000256" key="2">
    <source>
        <dbReference type="ARBA" id="ARBA00022490"/>
    </source>
</evidence>
<feature type="compositionally biased region" description="Basic and acidic residues" evidence="4">
    <location>
        <begin position="1020"/>
        <end position="1034"/>
    </location>
</feature>
<organism evidence="6 7">
    <name type="scientific">Holothuria leucospilota</name>
    <name type="common">Black long sea cucumber</name>
    <name type="synonym">Mertensiothuria leucospilota</name>
    <dbReference type="NCBI Taxonomy" id="206669"/>
    <lineage>
        <taxon>Eukaryota</taxon>
        <taxon>Metazoa</taxon>
        <taxon>Echinodermata</taxon>
        <taxon>Eleutherozoa</taxon>
        <taxon>Echinozoa</taxon>
        <taxon>Holothuroidea</taxon>
        <taxon>Aspidochirotacea</taxon>
        <taxon>Aspidochirotida</taxon>
        <taxon>Holothuriidae</taxon>
        <taxon>Holothuria</taxon>
    </lineage>
</organism>
<evidence type="ECO:0000259" key="5">
    <source>
        <dbReference type="PROSITE" id="PS50106"/>
    </source>
</evidence>
<dbReference type="EMBL" id="JAIZAY010000002">
    <property type="protein sequence ID" value="KAJ8047083.1"/>
    <property type="molecule type" value="Genomic_DNA"/>
</dbReference>
<name>A0A9Q1HJC4_HOLLE</name>
<dbReference type="GO" id="GO:0098887">
    <property type="term" value="P:neurotransmitter receptor transport, endosome to postsynaptic membrane"/>
    <property type="evidence" value="ECO:0007669"/>
    <property type="project" value="TreeGrafter"/>
</dbReference>
<comment type="subcellular location">
    <subcellularLocation>
        <location evidence="1">Cytoplasm</location>
    </subcellularLocation>
</comment>
<dbReference type="GO" id="GO:0005737">
    <property type="term" value="C:cytoplasm"/>
    <property type="evidence" value="ECO:0007669"/>
    <property type="project" value="UniProtKB-SubCell"/>
</dbReference>
<feature type="compositionally biased region" description="Basic residues" evidence="4">
    <location>
        <begin position="861"/>
        <end position="870"/>
    </location>
</feature>
<feature type="domain" description="PDZ" evidence="5">
    <location>
        <begin position="168"/>
        <end position="254"/>
    </location>
</feature>
<dbReference type="Pfam" id="PF00595">
    <property type="entry name" value="PDZ"/>
    <property type="match status" value="7"/>
</dbReference>
<gene>
    <name evidence="6" type="ORF">HOLleu_05981</name>
</gene>
<dbReference type="OrthoDB" id="75502at2759"/>
<evidence type="ECO:0000313" key="7">
    <source>
        <dbReference type="Proteomes" id="UP001152320"/>
    </source>
</evidence>
<dbReference type="InterPro" id="IPR043545">
    <property type="entry name" value="GRIP1/2"/>
</dbReference>
<evidence type="ECO:0000256" key="3">
    <source>
        <dbReference type="ARBA" id="ARBA00022737"/>
    </source>
</evidence>
<keyword evidence="7" id="KW-1185">Reference proteome</keyword>
<dbReference type="FunFam" id="2.30.42.10:FF:000021">
    <property type="entry name" value="Glutamate receptor interacting protein 1"/>
    <property type="match status" value="1"/>
</dbReference>
<evidence type="ECO:0000256" key="4">
    <source>
        <dbReference type="SAM" id="MobiDB-lite"/>
    </source>
</evidence>
<evidence type="ECO:0000256" key="1">
    <source>
        <dbReference type="ARBA" id="ARBA00004496"/>
    </source>
</evidence>
<dbReference type="InterPro" id="IPR001478">
    <property type="entry name" value="PDZ"/>
</dbReference>
<dbReference type="FunFam" id="2.30.42.10:FF:000035">
    <property type="entry name" value="Glutamate receptor interacting protein 1"/>
    <property type="match status" value="1"/>
</dbReference>
<dbReference type="Proteomes" id="UP001152320">
    <property type="component" value="Chromosome 2"/>
</dbReference>
<feature type="region of interest" description="Disordered" evidence="4">
    <location>
        <begin position="1152"/>
        <end position="1185"/>
    </location>
</feature>
<feature type="compositionally biased region" description="Low complexity" evidence="4">
    <location>
        <begin position="828"/>
        <end position="847"/>
    </location>
</feature>
<evidence type="ECO:0000313" key="6">
    <source>
        <dbReference type="EMBL" id="KAJ8047083.1"/>
    </source>
</evidence>
<feature type="region of interest" description="Disordered" evidence="4">
    <location>
        <begin position="752"/>
        <end position="804"/>
    </location>
</feature>
<dbReference type="CDD" id="cd06681">
    <property type="entry name" value="PDZ2_GRIP1-2-like"/>
    <property type="match status" value="1"/>
</dbReference>
<dbReference type="FunFam" id="2.30.42.10:FF:000031">
    <property type="entry name" value="Glutamate receptor interacting protein 1"/>
    <property type="match status" value="1"/>
</dbReference>
<sequence length="1185" mass="128280">MRKSVGKNLKRVYGKVTHRPSFLCRNSLPRVQEEGVPPAKVNGDTPLQEKPNQNGMDSIPDECRTVTAIELEKPPGAGFGLTISGGIDKDGRIRVSNMRAGGIAQRSDLLMVGDFITSVGGVQTANLRHDEVIGLLKNAGNRVKLEIEHEVPPIPAANGLSAISKVLELRLVKEELSYGFTVRGGLKPLHSKSRPLIVTHIRPGGPADREGTLKIGDRIVAVNSTPLNHITHSDALMILKQLVGEACFKVEYDVSVMEAVKNATGPLLVEVSKTPGAHLGITLNSTVNNGKLAVMIDVIKPGSIADRCGALHVGDEILTIDGSSTGHMTVPEATQLLGSAAEQVKLEIMPLSQMTPRLTCHNEPKLMMHDVMSHPMGLASYQFPSTGNMHGYHSMPGYAGGLVNRSMSGNLMSSNIMGYKALPQPASTPGSSTLSRKMKNKKSGSTLSLASTINGLTSAHLSHTDTMQVVLYSRLADFGITLQGSVFATEALGSPAVIGFIEPGGKADRCGVLQPGDRILAINGRYTEEMTTDEASHMLKESCQQCVLDIEFDIAETVVPSSGVFNVKLPVGEAGLGLTLTSPRGRHMGDGLMISQVKKGSIAHRSGTLEPGDNLLAIDDIHIDSFSVDEAIHLLRQADDVVKLRVKKDEAYSDEPSVSGAISYSVELVRHGGPLGITISGTEERFDPVIISELTEGGLAERTGAIHVGDRLLAINAVSLRGKTLSEAIRLLQTAGDVVILKVSKQERPFRGSYNDLGMTGRSLEHDGRRSRGVSPSRFESLPPRFRSYSTDQPGTPLISGERLRYDNWEESGLDTGYQSHYTHHSRSMSPATARSRSRTSSMSPTRSRSRRHTSVSPSRRSNRGRHSRRPSYSGSQYDMSDEEIEQAVLPIEYRDPYRPYDGSRVEYDEGYVSSLRRNHRLPPEERVDRMDRPVDGYGHSPYNSLQMHSTNGMPTSGSMPMNMNGADAGNSVTTNGSIGRYRKRRDQSMDRLNGSLSGSQSATPPPGHEVLNKPTYSDPESKEMSSSSRVDRLANRMDSISLRSLDDTKQQSDSDGAPAPIELLRVTLYKDSDVEDFGFSVSDGITEKGVFVNTIRPGGPAARQGNVKPYDRVLQVNQTRTRSFDCCMVVPLIAASGNKLDLVLSRNPLAQLQLGPPSDDLGASSPKSTDNDPHDSNDSSQVSM</sequence>
<feature type="domain" description="PDZ" evidence="5">
    <location>
        <begin position="268"/>
        <end position="352"/>
    </location>
</feature>